<dbReference type="Proteomes" id="UP001372338">
    <property type="component" value="Unassembled WGS sequence"/>
</dbReference>
<gene>
    <name evidence="1" type="ORF">RIF29_15179</name>
</gene>
<accession>A0AAN9IEE7</accession>
<organism evidence="1 2">
    <name type="scientific">Crotalaria pallida</name>
    <name type="common">Smooth rattlebox</name>
    <name type="synonym">Crotalaria striata</name>
    <dbReference type="NCBI Taxonomy" id="3830"/>
    <lineage>
        <taxon>Eukaryota</taxon>
        <taxon>Viridiplantae</taxon>
        <taxon>Streptophyta</taxon>
        <taxon>Embryophyta</taxon>
        <taxon>Tracheophyta</taxon>
        <taxon>Spermatophyta</taxon>
        <taxon>Magnoliopsida</taxon>
        <taxon>eudicotyledons</taxon>
        <taxon>Gunneridae</taxon>
        <taxon>Pentapetalae</taxon>
        <taxon>rosids</taxon>
        <taxon>fabids</taxon>
        <taxon>Fabales</taxon>
        <taxon>Fabaceae</taxon>
        <taxon>Papilionoideae</taxon>
        <taxon>50 kb inversion clade</taxon>
        <taxon>genistoids sensu lato</taxon>
        <taxon>core genistoids</taxon>
        <taxon>Crotalarieae</taxon>
        <taxon>Crotalaria</taxon>
    </lineage>
</organism>
<dbReference type="AlphaFoldDB" id="A0AAN9IEE7"/>
<evidence type="ECO:0000313" key="1">
    <source>
        <dbReference type="EMBL" id="KAK7274105.1"/>
    </source>
</evidence>
<reference evidence="1 2" key="1">
    <citation type="submission" date="2024-01" db="EMBL/GenBank/DDBJ databases">
        <title>The genomes of 5 underutilized Papilionoideae crops provide insights into root nodulation and disease resistanc.</title>
        <authorList>
            <person name="Yuan L."/>
        </authorList>
    </citation>
    <scope>NUCLEOTIDE SEQUENCE [LARGE SCALE GENOMIC DNA]</scope>
    <source>
        <strain evidence="1">ZHUSHIDOU_FW_LH</strain>
        <tissue evidence="1">Leaf</tissue>
    </source>
</reference>
<protein>
    <submittedName>
        <fullName evidence="1">Uncharacterized protein</fullName>
    </submittedName>
</protein>
<evidence type="ECO:0000313" key="2">
    <source>
        <dbReference type="Proteomes" id="UP001372338"/>
    </source>
</evidence>
<proteinExistence type="predicted"/>
<name>A0AAN9IEE7_CROPI</name>
<comment type="caution">
    <text evidence="1">The sequence shown here is derived from an EMBL/GenBank/DDBJ whole genome shotgun (WGS) entry which is preliminary data.</text>
</comment>
<keyword evidence="2" id="KW-1185">Reference proteome</keyword>
<dbReference type="EMBL" id="JAYWIO010000003">
    <property type="protein sequence ID" value="KAK7274105.1"/>
    <property type="molecule type" value="Genomic_DNA"/>
</dbReference>
<sequence>MEMLNMELDEDGAIWELDDLQEDFEIWEPEEEEVQEEGPLELEFDPEKAPAVESSDDEGFYVFKLRLGRCGWVERGWVGVAAIRGRRRKNKGRHGGVRRETKRDTAEGGRWVLVEWRLGLFHEGVGRRGGFMAAVMVAVAEIDGASGCYGVWLGRRVAVLLVVERESCGLARDRGEKRRRHDCGWG</sequence>